<keyword evidence="3" id="KW-1185">Reference proteome</keyword>
<feature type="compositionally biased region" description="Polar residues" evidence="1">
    <location>
        <begin position="35"/>
        <end position="45"/>
    </location>
</feature>
<proteinExistence type="predicted"/>
<gene>
    <name evidence="2" type="ORF">HPBE_LOCUS8086</name>
</gene>
<accession>A0A3P7YSE3</accession>
<feature type="region of interest" description="Disordered" evidence="1">
    <location>
        <begin position="1"/>
        <end position="46"/>
    </location>
</feature>
<evidence type="ECO:0000313" key="3">
    <source>
        <dbReference type="Proteomes" id="UP000050761"/>
    </source>
</evidence>
<dbReference type="AlphaFoldDB" id="A0A183FLF3"/>
<organism evidence="3 4">
    <name type="scientific">Heligmosomoides polygyrus</name>
    <name type="common">Parasitic roundworm</name>
    <dbReference type="NCBI Taxonomy" id="6339"/>
    <lineage>
        <taxon>Eukaryota</taxon>
        <taxon>Metazoa</taxon>
        <taxon>Ecdysozoa</taxon>
        <taxon>Nematoda</taxon>
        <taxon>Chromadorea</taxon>
        <taxon>Rhabditida</taxon>
        <taxon>Rhabditina</taxon>
        <taxon>Rhabditomorpha</taxon>
        <taxon>Strongyloidea</taxon>
        <taxon>Heligmosomidae</taxon>
        <taxon>Heligmosomoides</taxon>
    </lineage>
</organism>
<feature type="compositionally biased region" description="Basic residues" evidence="1">
    <location>
        <begin position="1"/>
        <end position="11"/>
    </location>
</feature>
<name>A0A183FLF3_HELPZ</name>
<reference evidence="4" key="2">
    <citation type="submission" date="2019-09" db="UniProtKB">
        <authorList>
            <consortium name="WormBaseParasite"/>
        </authorList>
    </citation>
    <scope>IDENTIFICATION</scope>
</reference>
<accession>A0A183FLF3</accession>
<dbReference type="Proteomes" id="UP000050761">
    <property type="component" value="Unassembled WGS sequence"/>
</dbReference>
<protein>
    <submittedName>
        <fullName evidence="2 4">Uncharacterized protein</fullName>
    </submittedName>
</protein>
<sequence>MVSKQSKKPRPSSRSPLGRPPSRRRSPADFANARRGQTTGISEQRQPAALSAWAVKVESFCLVEPARIGRKQHRDWMRCWMTSDVAMHPGKSFEDVGQSSSPQLLIPLCLGAPCISATESSTNLTDPHPLSSQPLTVRPPVMLPYIIPLTAPPLSPSASVLKESFFWYEILLSHSYSAFTN</sequence>
<dbReference type="EMBL" id="UZAH01026053">
    <property type="protein sequence ID" value="VDO74844.1"/>
    <property type="molecule type" value="Genomic_DNA"/>
</dbReference>
<evidence type="ECO:0000313" key="2">
    <source>
        <dbReference type="EMBL" id="VDO74844.1"/>
    </source>
</evidence>
<reference evidence="2 3" key="1">
    <citation type="submission" date="2018-11" db="EMBL/GenBank/DDBJ databases">
        <authorList>
            <consortium name="Pathogen Informatics"/>
        </authorList>
    </citation>
    <scope>NUCLEOTIDE SEQUENCE [LARGE SCALE GENOMIC DNA]</scope>
</reference>
<evidence type="ECO:0000313" key="4">
    <source>
        <dbReference type="WBParaSite" id="HPBE_0000808501-mRNA-1"/>
    </source>
</evidence>
<dbReference type="WBParaSite" id="HPBE_0000808501-mRNA-1">
    <property type="protein sequence ID" value="HPBE_0000808501-mRNA-1"/>
    <property type="gene ID" value="HPBE_0000808501"/>
</dbReference>
<evidence type="ECO:0000256" key="1">
    <source>
        <dbReference type="SAM" id="MobiDB-lite"/>
    </source>
</evidence>